<evidence type="ECO:0000256" key="7">
    <source>
        <dbReference type="ARBA" id="ARBA00023237"/>
    </source>
</evidence>
<keyword evidence="4" id="KW-0964">Secreted</keyword>
<evidence type="ECO:0000256" key="5">
    <source>
        <dbReference type="ARBA" id="ARBA00022729"/>
    </source>
</evidence>
<keyword evidence="6" id="KW-0472">Membrane</keyword>
<evidence type="ECO:0000256" key="6">
    <source>
        <dbReference type="ARBA" id="ARBA00023136"/>
    </source>
</evidence>
<dbReference type="OrthoDB" id="6053567at2"/>
<evidence type="ECO:0000256" key="1">
    <source>
        <dbReference type="ARBA" id="ARBA00004196"/>
    </source>
</evidence>
<dbReference type="GO" id="GO:0009279">
    <property type="term" value="C:cell outer membrane"/>
    <property type="evidence" value="ECO:0007669"/>
    <property type="project" value="UniProtKB-SubCell"/>
</dbReference>
<dbReference type="Pfam" id="PF02415">
    <property type="entry name" value="Chlam_PMP"/>
    <property type="match status" value="3"/>
</dbReference>
<dbReference type="GO" id="GO:0005576">
    <property type="term" value="C:extracellular region"/>
    <property type="evidence" value="ECO:0007669"/>
    <property type="project" value="UniProtKB-SubCell"/>
</dbReference>
<evidence type="ECO:0000256" key="3">
    <source>
        <dbReference type="ARBA" id="ARBA00004613"/>
    </source>
</evidence>
<evidence type="ECO:0000313" key="8">
    <source>
        <dbReference type="EMBL" id="RZI45811.1"/>
    </source>
</evidence>
<evidence type="ECO:0000313" key="9">
    <source>
        <dbReference type="Proteomes" id="UP000293550"/>
    </source>
</evidence>
<keyword evidence="5" id="KW-0732">Signal</keyword>
<dbReference type="AlphaFoldDB" id="A0A4Q7DG44"/>
<comment type="subcellular location">
    <subcellularLocation>
        <location evidence="1">Cell envelope</location>
    </subcellularLocation>
    <subcellularLocation>
        <location evidence="2">Cell outer membrane</location>
    </subcellularLocation>
    <subcellularLocation>
        <location evidence="3">Secreted</location>
    </subcellularLocation>
</comment>
<keyword evidence="9" id="KW-1185">Reference proteome</keyword>
<reference evidence="8 9" key="1">
    <citation type="submission" date="2018-10" db="EMBL/GenBank/DDBJ databases">
        <title>An updated phylogeny of the Alphaproteobacteria reveals that the parasitic Rickettsiales and Holosporales have independent origins.</title>
        <authorList>
            <person name="Munoz-Gomez S.A."/>
            <person name="Hess S."/>
            <person name="Burger G."/>
            <person name="Lang B.F."/>
            <person name="Susko E."/>
            <person name="Slamovits C.H."/>
            <person name="Roger A.J."/>
        </authorList>
    </citation>
    <scope>NUCLEOTIDE SEQUENCE [LARGE SCALE GENOMIC DNA]</scope>
    <source>
        <strain evidence="8">HOLO01</strain>
    </source>
</reference>
<proteinExistence type="predicted"/>
<name>A0A4Q7DG44_9PROT</name>
<accession>A0A4Q7DG44</accession>
<dbReference type="RefSeq" id="WP_130154065.1">
    <property type="nucleotide sequence ID" value="NZ_SCFB01000006.1"/>
</dbReference>
<keyword evidence="7" id="KW-0998">Cell outer membrane</keyword>
<evidence type="ECO:0000256" key="4">
    <source>
        <dbReference type="ARBA" id="ARBA00022525"/>
    </source>
</evidence>
<dbReference type="EMBL" id="SCFB01000006">
    <property type="protein sequence ID" value="RZI45811.1"/>
    <property type="molecule type" value="Genomic_DNA"/>
</dbReference>
<dbReference type="Proteomes" id="UP000293550">
    <property type="component" value="Unassembled WGS sequence"/>
</dbReference>
<gene>
    <name evidence="8" type="ORF">EQU50_05085</name>
</gene>
<organism evidence="8 9">
    <name type="scientific">Candidatus Finniella inopinata</name>
    <dbReference type="NCBI Taxonomy" id="1696036"/>
    <lineage>
        <taxon>Bacteria</taxon>
        <taxon>Pseudomonadati</taxon>
        <taxon>Pseudomonadota</taxon>
        <taxon>Alphaproteobacteria</taxon>
        <taxon>Holosporales</taxon>
        <taxon>Candidatus Paracaedibacteraceae</taxon>
        <taxon>Candidatus Finniella</taxon>
    </lineage>
</organism>
<comment type="caution">
    <text evidence="8">The sequence shown here is derived from an EMBL/GenBank/DDBJ whole genome shotgun (WGS) entry which is preliminary data.</text>
</comment>
<protein>
    <submittedName>
        <fullName evidence="8">Uncharacterized protein</fullName>
    </submittedName>
</protein>
<evidence type="ECO:0000256" key="2">
    <source>
        <dbReference type="ARBA" id="ARBA00004442"/>
    </source>
</evidence>
<sequence length="686" mass="70184">MGLYFIFLVFFFGLGGASASNVQLDGDASRVYPTINGTYGHGGGVRAANNGTHTFTLLNPVQSETDIYPLASFDSLTINSAQTNGTTIQPAAGFSPNSLFSSLPTSALTLSNVTIQNFTQPYIVRFATGFAGAMYSGEALQSVTLSGLGSVIFSGNTNTNCGNGGAIVVATPTVTLNAVGTLTFVGNKSTGPLFSGPTVLPGVGDLTLNANAVVTFTNNSAIGSGSEGGAIWTENSFTLNGIGPVIFTGNIAGLGGAIYSNGNIALQGSGQVTFANNSAVNAGSKGGAIYCGGELRLTDVLFSVNSAASGGAVYMNGLQGFTFTVSSGKTITLAGSTASGNNDIACNPGSAGDFAWSTFINDGVGALVLNTNNNSWFGNTTVTAGTLTVGDTAGNGAVWGSTPNGGTLTVNKGATLTVGGTVNTQSAYLAGGWTILLGNGATCGLLNVAGTLDVSSLLPANFQIRGTIPTATNFPSNGYTVAKYTNLTGSLDSINASLRTQNFFLDNRASPNSVILRSMNYALTSPTSAQATLVTFVVPGIYFTHDQTKNSNTPTLQSSTPNDFRSLTNAGEGLMIQCAPASGSLFNVILTQNWVDSFQTDGSRVNVGVGDTDPNVAAFGNSFTWTGNSAAFLPGVTYNYSLYKTTPYQSTTINPSSPAPLLTGTISNLTPTNLARTYQLQVLWTH</sequence>
<dbReference type="NCBIfam" id="TIGR01376">
    <property type="entry name" value="POMP_repeat"/>
    <property type="match status" value="2"/>
</dbReference>
<dbReference type="InterPro" id="IPR003368">
    <property type="entry name" value="POMP_repeat"/>
</dbReference>